<name>A0A7G2C489_9TRYP</name>
<evidence type="ECO:0000313" key="2">
    <source>
        <dbReference type="EMBL" id="CAD2214608.1"/>
    </source>
</evidence>
<feature type="region of interest" description="Disordered" evidence="1">
    <location>
        <begin position="1"/>
        <end position="31"/>
    </location>
</feature>
<evidence type="ECO:0000256" key="1">
    <source>
        <dbReference type="SAM" id="MobiDB-lite"/>
    </source>
</evidence>
<proteinExistence type="predicted"/>
<reference evidence="2 3" key="1">
    <citation type="submission" date="2020-08" db="EMBL/GenBank/DDBJ databases">
        <authorList>
            <person name="Newling K."/>
            <person name="Davey J."/>
            <person name="Forrester S."/>
        </authorList>
    </citation>
    <scope>NUCLEOTIDE SEQUENCE [LARGE SCALE GENOMIC DNA]</scope>
    <source>
        <strain evidence="3">Crithidia deanei Carvalho (ATCC PRA-265)</strain>
    </source>
</reference>
<gene>
    <name evidence="2" type="ORF">ADEAN_000205900</name>
</gene>
<protein>
    <submittedName>
        <fullName evidence="2">Uncharacterized protein</fullName>
    </submittedName>
</protein>
<evidence type="ECO:0000313" key="3">
    <source>
        <dbReference type="Proteomes" id="UP000515908"/>
    </source>
</evidence>
<feature type="region of interest" description="Disordered" evidence="1">
    <location>
        <begin position="129"/>
        <end position="167"/>
    </location>
</feature>
<dbReference type="EMBL" id="LR877147">
    <property type="protein sequence ID" value="CAD2214608.1"/>
    <property type="molecule type" value="Genomic_DNA"/>
</dbReference>
<keyword evidence="3" id="KW-1185">Reference proteome</keyword>
<dbReference type="AlphaFoldDB" id="A0A7G2C489"/>
<feature type="compositionally biased region" description="Basic residues" evidence="1">
    <location>
        <begin position="151"/>
        <end position="167"/>
    </location>
</feature>
<sequence length="167" mass="18387">MPVKGIKKEEEEEPVLPPHSSPVSAAPSLIAPFDTVDQQSDAPTPECLSHIPFSVQLTEHTGDVAKLLLDLQDCFHLIPAALPVYQFSAQSASTKRRRSSSPLDTQRLTATGLAKTSKKKVNHLFCYEDEGKTSGEGEPIWVDESVEQKKGKQKTKNKAAPARKRKR</sequence>
<dbReference type="Proteomes" id="UP000515908">
    <property type="component" value="Chromosome 03"/>
</dbReference>
<organism evidence="2 3">
    <name type="scientific">Angomonas deanei</name>
    <dbReference type="NCBI Taxonomy" id="59799"/>
    <lineage>
        <taxon>Eukaryota</taxon>
        <taxon>Discoba</taxon>
        <taxon>Euglenozoa</taxon>
        <taxon>Kinetoplastea</taxon>
        <taxon>Metakinetoplastina</taxon>
        <taxon>Trypanosomatida</taxon>
        <taxon>Trypanosomatidae</taxon>
        <taxon>Strigomonadinae</taxon>
        <taxon>Angomonas</taxon>
    </lineage>
</organism>
<dbReference type="VEuPathDB" id="TriTrypDB:ADEAN_000205900"/>
<accession>A0A7G2C489</accession>